<organism evidence="1 2">
    <name type="scientific">Sporanaerobium hydrogeniformans</name>
    <dbReference type="NCBI Taxonomy" id="3072179"/>
    <lineage>
        <taxon>Bacteria</taxon>
        <taxon>Bacillati</taxon>
        <taxon>Bacillota</taxon>
        <taxon>Clostridia</taxon>
        <taxon>Lachnospirales</taxon>
        <taxon>Lachnospiraceae</taxon>
        <taxon>Sporanaerobium</taxon>
    </lineage>
</organism>
<proteinExistence type="predicted"/>
<reference evidence="1" key="1">
    <citation type="submission" date="2017-10" db="EMBL/GenBank/DDBJ databases">
        <title>Genome sequence of cellulolytic Lachnospiraceae bacterium XHS1971 isolated from hotspring sediment.</title>
        <authorList>
            <person name="Vasudevan G."/>
            <person name="Joshi A.J."/>
            <person name="Hivarkar S."/>
            <person name="Lanjekar V.B."/>
            <person name="Dhakephalkar P.K."/>
            <person name="Dagar S."/>
        </authorList>
    </citation>
    <scope>NUCLEOTIDE SEQUENCE</scope>
    <source>
        <strain evidence="1">XHS1971</strain>
    </source>
</reference>
<gene>
    <name evidence="1" type="ORF">CS063_15650</name>
</gene>
<comment type="caution">
    <text evidence="1">The sequence shown here is derived from an EMBL/GenBank/DDBJ whole genome shotgun (WGS) entry which is preliminary data.</text>
</comment>
<evidence type="ECO:0000313" key="1">
    <source>
        <dbReference type="EMBL" id="PHV69432.1"/>
    </source>
</evidence>
<dbReference type="Proteomes" id="UP000224460">
    <property type="component" value="Unassembled WGS sequence"/>
</dbReference>
<keyword evidence="2" id="KW-1185">Reference proteome</keyword>
<accession>A0AC61D8L9</accession>
<name>A0AC61D8L9_9FIRM</name>
<evidence type="ECO:0000313" key="2">
    <source>
        <dbReference type="Proteomes" id="UP000224460"/>
    </source>
</evidence>
<sequence length="402" mass="44245">MHYSSTSREHFSLTPYYSFLQGSFWMSYAVIMGFATIYLQDKNFSNTTIGLLLALGTILSIFLQPILGFWVDKSSRLTMLHVLLICTSIGGICGILLQIASHSFLFICIPFIIIATLLTCFPTFLNVIAMDYINSGKQLHFGLGRGMGSISYAFIVLIMGFLVKRLGTPIIVPTFLVFLLSFLLVIIGLQKKSPIIKWNSSPEASIETKSDSPEGILAFLKRYRRFCFLLIGMMLLFVAHTALNTYHINIMKHVGGDAATMGFSLALSATLELPAMLLFTFFLSRVKCGNLLKISAFFFTIKALIAALATQVGGIYFSQAFQFASFAIFIPASVYYVNHLIEEKFRGTGQALLGAATVGLGGTLGNFIGGKILDFFPVSVMLIFCVVVSTLGFCITLFTIEN</sequence>
<dbReference type="EMBL" id="PEDL01000028">
    <property type="protein sequence ID" value="PHV69432.1"/>
    <property type="molecule type" value="Genomic_DNA"/>
</dbReference>
<protein>
    <submittedName>
        <fullName evidence="1">Uncharacterized protein</fullName>
    </submittedName>
</protein>